<accession>A0A0N7M163</accession>
<sequence>MTKSFKKVLVTGADGFIGSHLTEALVRAGYETRAFVMYNSLNSWGWLDRPAEDVKGNFEVVAGDIRDPHGVANAMEGCDAVLHLAALIAIPFSYHSPDSYVATNVTGTLNVLQAARRLGTERVISTSTSETYGTAQFVPITEEHPVNAQSPYAATKVAADQLALSFQKSFGTPVSVLRPFNTYGPRQSARAVIPTIISQIAAGERRIKLGALSPTRDFTFVHDTAQGFIQAMETEACVGQATNIGSDFEISIQDTVALIAEVMGVEIEIVSDNERIRPADSEVERLYAGVDKARELFGWAPEHGGRDGFAKGIAKTAEWFQDPTNLAAYKTGQYNV</sequence>
<dbReference type="PRINTS" id="PR01713">
    <property type="entry name" value="NUCEPIMERASE"/>
</dbReference>
<organism evidence="2 3">
    <name type="scientific">Tropicibacter naphthalenivorans</name>
    <dbReference type="NCBI Taxonomy" id="441103"/>
    <lineage>
        <taxon>Bacteria</taxon>
        <taxon>Pseudomonadati</taxon>
        <taxon>Pseudomonadota</taxon>
        <taxon>Alphaproteobacteria</taxon>
        <taxon>Rhodobacterales</taxon>
        <taxon>Roseobacteraceae</taxon>
        <taxon>Tropicibacter</taxon>
    </lineage>
</organism>
<dbReference type="SUPFAM" id="SSF51735">
    <property type="entry name" value="NAD(P)-binding Rossmann-fold domains"/>
    <property type="match status" value="1"/>
</dbReference>
<dbReference type="GO" id="GO:0016831">
    <property type="term" value="F:carboxy-lyase activity"/>
    <property type="evidence" value="ECO:0007669"/>
    <property type="project" value="InterPro"/>
</dbReference>
<dbReference type="InterPro" id="IPR020904">
    <property type="entry name" value="Sc_DH/Rdtase_CS"/>
</dbReference>
<keyword evidence="2" id="KW-0456">Lyase</keyword>
<dbReference type="EC" id="4.2.1.46" evidence="2"/>
<dbReference type="InterPro" id="IPR026390">
    <property type="entry name" value="LegB-like"/>
</dbReference>
<dbReference type="STRING" id="441103.TRN7648_03942"/>
<dbReference type="PROSITE" id="PS00061">
    <property type="entry name" value="ADH_SHORT"/>
    <property type="match status" value="1"/>
</dbReference>
<evidence type="ECO:0000313" key="3">
    <source>
        <dbReference type="Proteomes" id="UP000054935"/>
    </source>
</evidence>
<gene>
    <name evidence="2" type="primary">strE_2</name>
    <name evidence="2" type="ORF">TRN7648_03942</name>
</gene>
<evidence type="ECO:0000259" key="1">
    <source>
        <dbReference type="Pfam" id="PF16363"/>
    </source>
</evidence>
<protein>
    <submittedName>
        <fullName evidence="2">dTDP-glucose 4,6-dehydratase</fullName>
        <ecNumber evidence="2">4.2.1.46</ecNumber>
    </submittedName>
</protein>
<proteinExistence type="predicted"/>
<feature type="domain" description="NAD(P)-binding" evidence="1">
    <location>
        <begin position="9"/>
        <end position="308"/>
    </location>
</feature>
<dbReference type="AlphaFoldDB" id="A0A0N7M163"/>
<dbReference type="Gene3D" id="3.40.50.720">
    <property type="entry name" value="NAD(P)-binding Rossmann-like Domain"/>
    <property type="match status" value="1"/>
</dbReference>
<reference evidence="2 3" key="1">
    <citation type="submission" date="2015-09" db="EMBL/GenBank/DDBJ databases">
        <authorList>
            <consortium name="Swine Surveillance"/>
        </authorList>
    </citation>
    <scope>NUCLEOTIDE SEQUENCE [LARGE SCALE GENOMIC DNA]</scope>
    <source>
        <strain evidence="2 3">CECT 7648</strain>
    </source>
</reference>
<dbReference type="OrthoDB" id="9801785at2"/>
<dbReference type="RefSeq" id="WP_058249296.1">
    <property type="nucleotide sequence ID" value="NZ_CYSE01000012.1"/>
</dbReference>
<dbReference type="InterPro" id="IPR036291">
    <property type="entry name" value="NAD(P)-bd_dom_sf"/>
</dbReference>
<dbReference type="CDD" id="cd05257">
    <property type="entry name" value="Arna_like_SDR_e"/>
    <property type="match status" value="1"/>
</dbReference>
<keyword evidence="3" id="KW-1185">Reference proteome</keyword>
<dbReference type="Proteomes" id="UP000054935">
    <property type="component" value="Unassembled WGS sequence"/>
</dbReference>
<dbReference type="NCBIfam" id="TIGR04180">
    <property type="entry name" value="EDH_00030"/>
    <property type="match status" value="1"/>
</dbReference>
<dbReference type="EMBL" id="CYSE01000012">
    <property type="protein sequence ID" value="CUH82385.1"/>
    <property type="molecule type" value="Genomic_DNA"/>
</dbReference>
<dbReference type="PANTHER" id="PTHR43000">
    <property type="entry name" value="DTDP-D-GLUCOSE 4,6-DEHYDRATASE-RELATED"/>
    <property type="match status" value="1"/>
</dbReference>
<evidence type="ECO:0000313" key="2">
    <source>
        <dbReference type="EMBL" id="CUH82385.1"/>
    </source>
</evidence>
<dbReference type="InterPro" id="IPR045869">
    <property type="entry name" value="Arna-like_SDR_e"/>
</dbReference>
<dbReference type="Pfam" id="PF16363">
    <property type="entry name" value="GDP_Man_Dehyd"/>
    <property type="match status" value="1"/>
</dbReference>
<name>A0A0N7M163_9RHOB</name>
<dbReference type="GO" id="GO:0008460">
    <property type="term" value="F:dTDP-glucose 4,6-dehydratase activity"/>
    <property type="evidence" value="ECO:0007669"/>
    <property type="project" value="UniProtKB-EC"/>
</dbReference>
<dbReference type="InterPro" id="IPR016040">
    <property type="entry name" value="NAD(P)-bd_dom"/>
</dbReference>